<evidence type="ECO:0000259" key="1">
    <source>
        <dbReference type="Pfam" id="PF01712"/>
    </source>
</evidence>
<gene>
    <name evidence="2" type="ORF">METZ01_LOCUS351243</name>
</gene>
<dbReference type="Pfam" id="PF01712">
    <property type="entry name" value="dNK"/>
    <property type="match status" value="1"/>
</dbReference>
<dbReference type="GO" id="GO:0019136">
    <property type="term" value="F:deoxynucleoside kinase activity"/>
    <property type="evidence" value="ECO:0007669"/>
    <property type="project" value="TreeGrafter"/>
</dbReference>
<dbReference type="Gene3D" id="3.40.50.300">
    <property type="entry name" value="P-loop containing nucleotide triphosphate hydrolases"/>
    <property type="match status" value="1"/>
</dbReference>
<feature type="non-terminal residue" evidence="2">
    <location>
        <position position="1"/>
    </location>
</feature>
<dbReference type="InterPro" id="IPR050566">
    <property type="entry name" value="Deoxyribonucleoside_kinase"/>
</dbReference>
<accession>A0A382RL32</accession>
<dbReference type="AlphaFoldDB" id="A0A382RL32"/>
<dbReference type="PANTHER" id="PTHR10513">
    <property type="entry name" value="DEOXYNUCLEOSIDE KINASE"/>
    <property type="match status" value="1"/>
</dbReference>
<dbReference type="PANTHER" id="PTHR10513:SF46">
    <property type="entry name" value="DEOXYGUANOSINE KINASE"/>
    <property type="match status" value="1"/>
</dbReference>
<organism evidence="2">
    <name type="scientific">marine metagenome</name>
    <dbReference type="NCBI Taxonomy" id="408172"/>
    <lineage>
        <taxon>unclassified sequences</taxon>
        <taxon>metagenomes</taxon>
        <taxon>ecological metagenomes</taxon>
    </lineage>
</organism>
<dbReference type="EMBL" id="UINC01122527">
    <property type="protein sequence ID" value="SVC98389.1"/>
    <property type="molecule type" value="Genomic_DNA"/>
</dbReference>
<protein>
    <recommendedName>
        <fullName evidence="1">Deoxynucleoside kinase domain-containing protein</fullName>
    </recommendedName>
</protein>
<reference evidence="2" key="1">
    <citation type="submission" date="2018-05" db="EMBL/GenBank/DDBJ databases">
        <authorList>
            <person name="Lanie J.A."/>
            <person name="Ng W.-L."/>
            <person name="Kazmierczak K.M."/>
            <person name="Andrzejewski T.M."/>
            <person name="Davidsen T.M."/>
            <person name="Wayne K.J."/>
            <person name="Tettelin H."/>
            <person name="Glass J.I."/>
            <person name="Rusch D."/>
            <person name="Podicherti R."/>
            <person name="Tsui H.-C.T."/>
            <person name="Winkler M.E."/>
        </authorList>
    </citation>
    <scope>NUCLEOTIDE SEQUENCE</scope>
</reference>
<evidence type="ECO:0000313" key="2">
    <source>
        <dbReference type="EMBL" id="SVC98389.1"/>
    </source>
</evidence>
<dbReference type="GO" id="GO:0005737">
    <property type="term" value="C:cytoplasm"/>
    <property type="evidence" value="ECO:0007669"/>
    <property type="project" value="TreeGrafter"/>
</dbReference>
<feature type="domain" description="Deoxynucleoside kinase" evidence="1">
    <location>
        <begin position="2"/>
        <end position="77"/>
    </location>
</feature>
<sequence length="95" mass="11227">APDLVIYLQAPAEVLMDRIQQRGIPREAKMDRNYLDSLIEAYTRFFHYYDEAPLLIVNSAELDLVNNDQDYQSLLDYMLNIKTGRHYYNPKQTIL</sequence>
<dbReference type="InterPro" id="IPR031314">
    <property type="entry name" value="DNK_dom"/>
</dbReference>
<proteinExistence type="predicted"/>
<dbReference type="InterPro" id="IPR027417">
    <property type="entry name" value="P-loop_NTPase"/>
</dbReference>
<name>A0A382RL32_9ZZZZ</name>
<dbReference type="SUPFAM" id="SSF52540">
    <property type="entry name" value="P-loop containing nucleoside triphosphate hydrolases"/>
    <property type="match status" value="1"/>
</dbReference>